<accession>X1S852</accession>
<dbReference type="EMBL" id="BARW01011669">
    <property type="protein sequence ID" value="GAI75281.1"/>
    <property type="molecule type" value="Genomic_DNA"/>
</dbReference>
<gene>
    <name evidence="1" type="ORF">S12H4_22393</name>
</gene>
<evidence type="ECO:0000313" key="1">
    <source>
        <dbReference type="EMBL" id="GAI75281.1"/>
    </source>
</evidence>
<proteinExistence type="predicted"/>
<reference evidence="1" key="1">
    <citation type="journal article" date="2014" name="Front. Microbiol.">
        <title>High frequency of phylogenetically diverse reductive dehalogenase-homologous genes in deep subseafloor sedimentary metagenomes.</title>
        <authorList>
            <person name="Kawai M."/>
            <person name="Futagami T."/>
            <person name="Toyoda A."/>
            <person name="Takaki Y."/>
            <person name="Nishi S."/>
            <person name="Hori S."/>
            <person name="Arai W."/>
            <person name="Tsubouchi T."/>
            <person name="Morono Y."/>
            <person name="Uchiyama I."/>
            <person name="Ito T."/>
            <person name="Fujiyama A."/>
            <person name="Inagaki F."/>
            <person name="Takami H."/>
        </authorList>
    </citation>
    <scope>NUCLEOTIDE SEQUENCE</scope>
    <source>
        <strain evidence="1">Expedition CK06-06</strain>
    </source>
</reference>
<comment type="caution">
    <text evidence="1">The sequence shown here is derived from an EMBL/GenBank/DDBJ whole genome shotgun (WGS) entry which is preliminary data.</text>
</comment>
<sequence>MTKKFIILFVAAALLFIGGELEKQAVASEGSGQEVLDMVQAWDGLDQLIESIAGGWAYVSPMPTPRMFLAAAESGGKIYAVGGDAA</sequence>
<dbReference type="AlphaFoldDB" id="X1S852"/>
<dbReference type="Gene3D" id="2.120.10.80">
    <property type="entry name" value="Kelch-type beta propeller"/>
    <property type="match status" value="1"/>
</dbReference>
<organism evidence="1">
    <name type="scientific">marine sediment metagenome</name>
    <dbReference type="NCBI Taxonomy" id="412755"/>
    <lineage>
        <taxon>unclassified sequences</taxon>
        <taxon>metagenomes</taxon>
        <taxon>ecological metagenomes</taxon>
    </lineage>
</organism>
<dbReference type="InterPro" id="IPR015915">
    <property type="entry name" value="Kelch-typ_b-propeller"/>
</dbReference>
<name>X1S852_9ZZZZ</name>
<protein>
    <submittedName>
        <fullName evidence="1">Uncharacterized protein</fullName>
    </submittedName>
</protein>
<dbReference type="SUPFAM" id="SSF117281">
    <property type="entry name" value="Kelch motif"/>
    <property type="match status" value="1"/>
</dbReference>